<feature type="domain" description="Glucose/Sorbosone dehydrogenase" evidence="1">
    <location>
        <begin position="45"/>
        <end position="364"/>
    </location>
</feature>
<reference evidence="2" key="1">
    <citation type="journal article" date="2015" name="Nature">
        <title>Complex archaea that bridge the gap between prokaryotes and eukaryotes.</title>
        <authorList>
            <person name="Spang A."/>
            <person name="Saw J.H."/>
            <person name="Jorgensen S.L."/>
            <person name="Zaremba-Niedzwiedzka K."/>
            <person name="Martijn J."/>
            <person name="Lind A.E."/>
            <person name="van Eijk R."/>
            <person name="Schleper C."/>
            <person name="Guy L."/>
            <person name="Ettema T.J."/>
        </authorList>
    </citation>
    <scope>NUCLEOTIDE SEQUENCE</scope>
</reference>
<dbReference type="Gene3D" id="2.120.10.30">
    <property type="entry name" value="TolB, C-terminal domain"/>
    <property type="match status" value="1"/>
</dbReference>
<dbReference type="EMBL" id="LAZR01000001">
    <property type="protein sequence ID" value="KKO12607.1"/>
    <property type="molecule type" value="Genomic_DNA"/>
</dbReference>
<proteinExistence type="predicted"/>
<dbReference type="Pfam" id="PF07995">
    <property type="entry name" value="GSDH"/>
    <property type="match status" value="1"/>
</dbReference>
<accession>A0A0F9YK05</accession>
<dbReference type="PANTHER" id="PTHR19328:SF75">
    <property type="entry name" value="ALDOSE SUGAR DEHYDROGENASE YLII"/>
    <property type="match status" value="1"/>
</dbReference>
<dbReference type="InterPro" id="IPR011042">
    <property type="entry name" value="6-blade_b-propeller_TolB-like"/>
</dbReference>
<protein>
    <recommendedName>
        <fullName evidence="1">Glucose/Sorbosone dehydrogenase domain-containing protein</fullName>
    </recommendedName>
</protein>
<gene>
    <name evidence="2" type="ORF">LCGC14_0006220</name>
</gene>
<evidence type="ECO:0000259" key="1">
    <source>
        <dbReference type="Pfam" id="PF07995"/>
    </source>
</evidence>
<dbReference type="InterPro" id="IPR011041">
    <property type="entry name" value="Quinoprot_gluc/sorb_DH_b-prop"/>
</dbReference>
<comment type="caution">
    <text evidence="2">The sequence shown here is derived from an EMBL/GenBank/DDBJ whole genome shotgun (WGS) entry which is preliminary data.</text>
</comment>
<evidence type="ECO:0000313" key="2">
    <source>
        <dbReference type="EMBL" id="KKO12607.1"/>
    </source>
</evidence>
<dbReference type="SUPFAM" id="SSF50952">
    <property type="entry name" value="Soluble quinoprotein glucose dehydrogenase"/>
    <property type="match status" value="1"/>
</dbReference>
<sequence>MKKKVWLSAAAITLGSYALSFSAVNNALAQGLPEFSLETITSEIQMPWGMVWLPEGDMLVTDRNGDIFRVRNGQVGDPLGGVPAVHTNGQGGLLDIVLHPEYADNGWLYISYASEEGEGEGSNTAIMRARLDGNRLVDQEVLYKGAENSMRGQHYGGRMIFDNDGYLYFSIGDRGDHFTNVQDLTRDGGKIYRLNADGSVPADNPFVDQDNAKAAIWSYGHRNPQGIDINPVTGQVWASEHGPRGGDEINIAEAGLNYGWPYVGYGINYNGEPLAEAKFGEGIEQPIWYWDPSIAVAGIAFVTSDRYPELQNHLLVGALRATKLELLEIHEDRVLRRTDLLTGIGRVRAIRQGPDGYVYLGIEGEGIKRLVPGN</sequence>
<dbReference type="PANTHER" id="PTHR19328">
    <property type="entry name" value="HEDGEHOG-INTERACTING PROTEIN"/>
    <property type="match status" value="1"/>
</dbReference>
<name>A0A0F9YK05_9ZZZZ</name>
<organism evidence="2">
    <name type="scientific">marine sediment metagenome</name>
    <dbReference type="NCBI Taxonomy" id="412755"/>
    <lineage>
        <taxon>unclassified sequences</taxon>
        <taxon>metagenomes</taxon>
        <taxon>ecological metagenomes</taxon>
    </lineage>
</organism>
<dbReference type="AlphaFoldDB" id="A0A0F9YK05"/>
<dbReference type="InterPro" id="IPR012938">
    <property type="entry name" value="Glc/Sorbosone_DH"/>
</dbReference>